<gene>
    <name evidence="4" type="ORF">Poli38472_012976</name>
</gene>
<keyword evidence="1" id="KW-0238">DNA-binding</keyword>
<protein>
    <recommendedName>
        <fullName evidence="3">HMG box domain-containing protein</fullName>
    </recommendedName>
</protein>
<reference evidence="4" key="1">
    <citation type="submission" date="2019-03" db="EMBL/GenBank/DDBJ databases">
        <title>Long read genome sequence of the mycoparasitic Pythium oligandrum ATCC 38472 isolated from sugarbeet rhizosphere.</title>
        <authorList>
            <person name="Gaulin E."/>
        </authorList>
    </citation>
    <scope>NUCLEOTIDE SEQUENCE</scope>
    <source>
        <strain evidence="4">ATCC 38472_TT</strain>
    </source>
</reference>
<feature type="compositionally biased region" description="Basic residues" evidence="2">
    <location>
        <begin position="233"/>
        <end position="244"/>
    </location>
</feature>
<dbReference type="SUPFAM" id="SSF47095">
    <property type="entry name" value="HMG-box"/>
    <property type="match status" value="1"/>
</dbReference>
<dbReference type="EMBL" id="SPLM01000040">
    <property type="protein sequence ID" value="TMW64354.1"/>
    <property type="molecule type" value="Genomic_DNA"/>
</dbReference>
<dbReference type="GO" id="GO:0005634">
    <property type="term" value="C:nucleus"/>
    <property type="evidence" value="ECO:0007669"/>
    <property type="project" value="UniProtKB-UniRule"/>
</dbReference>
<comment type="caution">
    <text evidence="4">The sequence shown here is derived from an EMBL/GenBank/DDBJ whole genome shotgun (WGS) entry which is preliminary data.</text>
</comment>
<evidence type="ECO:0000259" key="3">
    <source>
        <dbReference type="PROSITE" id="PS50118"/>
    </source>
</evidence>
<keyword evidence="5" id="KW-1185">Reference proteome</keyword>
<feature type="DNA-binding region" description="HMG box" evidence="1">
    <location>
        <begin position="77"/>
        <end position="145"/>
    </location>
</feature>
<dbReference type="InterPro" id="IPR009071">
    <property type="entry name" value="HMG_box_dom"/>
</dbReference>
<organism evidence="4 5">
    <name type="scientific">Pythium oligandrum</name>
    <name type="common">Mycoparasitic fungus</name>
    <dbReference type="NCBI Taxonomy" id="41045"/>
    <lineage>
        <taxon>Eukaryota</taxon>
        <taxon>Sar</taxon>
        <taxon>Stramenopiles</taxon>
        <taxon>Oomycota</taxon>
        <taxon>Peronosporomycetes</taxon>
        <taxon>Pythiales</taxon>
        <taxon>Pythiaceae</taxon>
        <taxon>Pythium</taxon>
    </lineage>
</organism>
<evidence type="ECO:0000256" key="2">
    <source>
        <dbReference type="SAM" id="MobiDB-lite"/>
    </source>
</evidence>
<accession>A0A8K1CJS5</accession>
<feature type="domain" description="HMG box" evidence="3">
    <location>
        <begin position="77"/>
        <end position="145"/>
    </location>
</feature>
<evidence type="ECO:0000256" key="1">
    <source>
        <dbReference type="PROSITE-ProRule" id="PRU00267"/>
    </source>
</evidence>
<dbReference type="Proteomes" id="UP000794436">
    <property type="component" value="Unassembled WGS sequence"/>
</dbReference>
<dbReference type="GO" id="GO:0003677">
    <property type="term" value="F:DNA binding"/>
    <property type="evidence" value="ECO:0007669"/>
    <property type="project" value="UniProtKB-UniRule"/>
</dbReference>
<dbReference type="PROSITE" id="PS50118">
    <property type="entry name" value="HMG_BOX_2"/>
    <property type="match status" value="1"/>
</dbReference>
<evidence type="ECO:0000313" key="5">
    <source>
        <dbReference type="Proteomes" id="UP000794436"/>
    </source>
</evidence>
<dbReference type="InterPro" id="IPR036910">
    <property type="entry name" value="HMG_box_dom_sf"/>
</dbReference>
<dbReference type="AlphaFoldDB" id="A0A8K1CJS5"/>
<feature type="compositionally biased region" description="Low complexity" evidence="2">
    <location>
        <begin position="221"/>
        <end position="232"/>
    </location>
</feature>
<feature type="region of interest" description="Disordered" evidence="2">
    <location>
        <begin position="140"/>
        <end position="355"/>
    </location>
</feature>
<sequence length="355" mass="38539">MASSMADVAMQDAKHEDDWKTKYTQLKKRFLVLQDDTLAVANAYELACEELQYQKECQAVLVEKFAEIRVRRMNMHLRVPVNGETFFLKQHKQKLRKLHPTATRKTLKELSKKEWDHLTDAEQARWETQFREYQARVKAKATKKATSTVPKKTLKASVASTSTSGNGAATPKTTAPKRRTPATTTPKPPSDAAKAKKRKTTPSDGADPTSVGTPAKKRAKPAQPKAPKAATAKAKKPAAPRKKKETPATGDEAEGASIKSPSAPKGRARASPAKKTTPKKPAAPKKQTKKSAAAQRDEGRRRSILNSSDDDLDDDDDDDDEGPTVADDESMSSAGGSGSDEDDDEFGGLPTGAFG</sequence>
<keyword evidence="1" id="KW-0539">Nucleus</keyword>
<name>A0A8K1CJS5_PYTOL</name>
<proteinExistence type="predicted"/>
<dbReference type="Gene3D" id="1.10.30.10">
    <property type="entry name" value="High mobility group box domain"/>
    <property type="match status" value="1"/>
</dbReference>
<feature type="compositionally biased region" description="Acidic residues" evidence="2">
    <location>
        <begin position="308"/>
        <end position="330"/>
    </location>
</feature>
<feature type="compositionally biased region" description="Basic residues" evidence="2">
    <location>
        <begin position="276"/>
        <end position="289"/>
    </location>
</feature>
<evidence type="ECO:0000313" key="4">
    <source>
        <dbReference type="EMBL" id="TMW64354.1"/>
    </source>
</evidence>
<feature type="compositionally biased region" description="Polar residues" evidence="2">
    <location>
        <begin position="158"/>
        <end position="167"/>
    </location>
</feature>